<dbReference type="GO" id="GO:0000073">
    <property type="term" value="P:initial mitotic spindle pole body separation"/>
    <property type="evidence" value="ECO:0007669"/>
    <property type="project" value="UniProtKB-ARBA"/>
</dbReference>
<evidence type="ECO:0000256" key="7">
    <source>
        <dbReference type="ARBA" id="ARBA00022776"/>
    </source>
</evidence>
<dbReference type="InterPro" id="IPR019821">
    <property type="entry name" value="Kinesin_motor_CS"/>
</dbReference>
<dbReference type="OrthoDB" id="3176171at2759"/>
<dbReference type="InterPro" id="IPR025901">
    <property type="entry name" value="Kinesin-assoc_MT-bd_dom"/>
</dbReference>
<dbReference type="Pfam" id="PF13931">
    <property type="entry name" value="Microtub_bind"/>
    <property type="match status" value="1"/>
</dbReference>
<dbReference type="GO" id="GO:0007018">
    <property type="term" value="P:microtubule-based movement"/>
    <property type="evidence" value="ECO:0007669"/>
    <property type="project" value="InterPro"/>
</dbReference>
<keyword evidence="7" id="KW-0498">Mitosis</keyword>
<feature type="region of interest" description="Disordered" evidence="16">
    <location>
        <begin position="1141"/>
        <end position="1175"/>
    </location>
</feature>
<evidence type="ECO:0000256" key="8">
    <source>
        <dbReference type="ARBA" id="ARBA00022840"/>
    </source>
</evidence>
<dbReference type="GO" id="GO:0051301">
    <property type="term" value="P:cell division"/>
    <property type="evidence" value="ECO:0007669"/>
    <property type="project" value="UniProtKB-KW"/>
</dbReference>
<dbReference type="GO" id="GO:0005876">
    <property type="term" value="C:spindle microtubule"/>
    <property type="evidence" value="ECO:0007669"/>
    <property type="project" value="TreeGrafter"/>
</dbReference>
<reference evidence="18 19" key="1">
    <citation type="journal article" date="2020" name="Genome Biol. Evol.">
        <title>A new high-quality draft genome assembly of the Chinese cordyceps Ophiocordyceps sinensis.</title>
        <authorList>
            <person name="Shu R."/>
            <person name="Zhang J."/>
            <person name="Meng Q."/>
            <person name="Zhang H."/>
            <person name="Zhou G."/>
            <person name="Li M."/>
            <person name="Wu P."/>
            <person name="Zhao Y."/>
            <person name="Chen C."/>
            <person name="Qin Q."/>
        </authorList>
    </citation>
    <scope>NUCLEOTIDE SEQUENCE [LARGE SCALE GENOMIC DNA]</scope>
    <source>
        <strain evidence="18 19">IOZ07</strain>
    </source>
</reference>
<dbReference type="InterPro" id="IPR047149">
    <property type="entry name" value="KIF11-like"/>
</dbReference>
<comment type="caution">
    <text evidence="18">The sequence shown here is derived from an EMBL/GenBank/DDBJ whole genome shotgun (WGS) entry which is preliminary data.</text>
</comment>
<evidence type="ECO:0000256" key="11">
    <source>
        <dbReference type="ARBA" id="ARBA00023212"/>
    </source>
</evidence>
<dbReference type="InterPro" id="IPR001752">
    <property type="entry name" value="Kinesin_motor_dom"/>
</dbReference>
<dbReference type="InterPro" id="IPR036961">
    <property type="entry name" value="Kinesin_motor_dom_sf"/>
</dbReference>
<evidence type="ECO:0000256" key="10">
    <source>
        <dbReference type="ARBA" id="ARBA00023175"/>
    </source>
</evidence>
<feature type="domain" description="Kinesin motor" evidence="17">
    <location>
        <begin position="78"/>
        <end position="416"/>
    </location>
</feature>
<feature type="region of interest" description="Disordered" evidence="16">
    <location>
        <begin position="1"/>
        <end position="33"/>
    </location>
</feature>
<protein>
    <recommendedName>
        <fullName evidence="17">Kinesin motor domain-containing protein</fullName>
    </recommendedName>
</protein>
<comment type="subcellular location">
    <subcellularLocation>
        <location evidence="1">Cytoplasm</location>
        <location evidence="1">Cytoskeleton</location>
    </subcellularLocation>
</comment>
<evidence type="ECO:0000256" key="3">
    <source>
        <dbReference type="ARBA" id="ARBA00022553"/>
    </source>
</evidence>
<dbReference type="GO" id="GO:0005524">
    <property type="term" value="F:ATP binding"/>
    <property type="evidence" value="ECO:0007669"/>
    <property type="project" value="UniProtKB-UniRule"/>
</dbReference>
<evidence type="ECO:0000259" key="17">
    <source>
        <dbReference type="PROSITE" id="PS50067"/>
    </source>
</evidence>
<feature type="binding site" evidence="14">
    <location>
        <begin position="164"/>
        <end position="171"/>
    </location>
    <ligand>
        <name>ATP</name>
        <dbReference type="ChEBI" id="CHEBI:30616"/>
    </ligand>
</feature>
<organism evidence="18 19">
    <name type="scientific">Ophiocordyceps sinensis</name>
    <dbReference type="NCBI Taxonomy" id="72228"/>
    <lineage>
        <taxon>Eukaryota</taxon>
        <taxon>Fungi</taxon>
        <taxon>Dikarya</taxon>
        <taxon>Ascomycota</taxon>
        <taxon>Pezizomycotina</taxon>
        <taxon>Sordariomycetes</taxon>
        <taxon>Hypocreomycetidae</taxon>
        <taxon>Hypocreales</taxon>
        <taxon>Ophiocordycipitaceae</taxon>
        <taxon>Ophiocordyceps</taxon>
    </lineage>
</organism>
<feature type="region of interest" description="Disordered" evidence="16">
    <location>
        <begin position="46"/>
        <end position="69"/>
    </location>
</feature>
<dbReference type="GO" id="GO:0008574">
    <property type="term" value="F:plus-end-directed microtubule motor activity"/>
    <property type="evidence" value="ECO:0007669"/>
    <property type="project" value="TreeGrafter"/>
</dbReference>
<keyword evidence="8 14" id="KW-0067">ATP-binding</keyword>
<evidence type="ECO:0000313" key="19">
    <source>
        <dbReference type="Proteomes" id="UP000557566"/>
    </source>
</evidence>
<feature type="coiled-coil region" evidence="15">
    <location>
        <begin position="743"/>
        <end position="803"/>
    </location>
</feature>
<dbReference type="CDD" id="cd01364">
    <property type="entry name" value="KISc_BimC_Eg5"/>
    <property type="match status" value="1"/>
</dbReference>
<gene>
    <name evidence="18" type="ORF">G6O67_008511</name>
</gene>
<evidence type="ECO:0000256" key="2">
    <source>
        <dbReference type="ARBA" id="ARBA00022490"/>
    </source>
</evidence>
<keyword evidence="4" id="KW-0132">Cell division</keyword>
<keyword evidence="2" id="KW-0963">Cytoplasm</keyword>
<dbReference type="PROSITE" id="PS00411">
    <property type="entry name" value="KINESIN_MOTOR_1"/>
    <property type="match status" value="1"/>
</dbReference>
<evidence type="ECO:0000313" key="18">
    <source>
        <dbReference type="EMBL" id="KAF4504353.1"/>
    </source>
</evidence>
<dbReference type="FunFam" id="3.40.850.10:FF:000051">
    <property type="entry name" value="Kinesin-like protein bimC"/>
    <property type="match status" value="1"/>
</dbReference>
<keyword evidence="11" id="KW-0206">Cytoskeleton</keyword>
<evidence type="ECO:0000256" key="16">
    <source>
        <dbReference type="SAM" id="MobiDB-lite"/>
    </source>
</evidence>
<evidence type="ECO:0000256" key="9">
    <source>
        <dbReference type="ARBA" id="ARBA00023054"/>
    </source>
</evidence>
<evidence type="ECO:0000256" key="1">
    <source>
        <dbReference type="ARBA" id="ARBA00004245"/>
    </source>
</evidence>
<dbReference type="SUPFAM" id="SSF52540">
    <property type="entry name" value="P-loop containing nucleoside triphosphate hydrolases"/>
    <property type="match status" value="1"/>
</dbReference>
<evidence type="ECO:0000256" key="6">
    <source>
        <dbReference type="ARBA" id="ARBA00022741"/>
    </source>
</evidence>
<dbReference type="GO" id="GO:0005634">
    <property type="term" value="C:nucleus"/>
    <property type="evidence" value="ECO:0007669"/>
    <property type="project" value="TreeGrafter"/>
</dbReference>
<dbReference type="AlphaFoldDB" id="A0A8H4PJ40"/>
<evidence type="ECO:0000256" key="12">
    <source>
        <dbReference type="ARBA" id="ARBA00023306"/>
    </source>
</evidence>
<keyword evidence="6 14" id="KW-0547">Nucleotide-binding</keyword>
<sequence length="1175" mass="129207">MGSGIRAGASSRASARPAAVRASSTTTTGRHASALGSLRAAALDRSGAVSPADSASTSGIKRKARDLESDAGVGEETNINVVVRCRGRNKREVKENSTVVVRTDGVKGKLVELSMGANSLSNKTYNFDRVFSPAADQNMVFDDTVKPILEEMLAGYNCTIFAYGQTGTGKTYTMSGDMEETMGMLSDEAGIIPRVLQQLFNKLERDDTENCVKCSFIELYNEELRDLLSVEENAKLKIFDDVSRKGHAGTIIQGMEEKHINNAPEGIKVLQDGSLKRQVAATKCNDLSSRSHTVFTITAYVKKTNEHGVDDFVSAGKLNLVDLAGSENIQRSGAENKRAAEAGLINKSLLTLGRVINALVDRGAHIPYRESKLTRLLQDSLGGRTKTCIIATISTAKSNLEETISTLDYAFRAKNIRNKPQLNPMLNKKMLLKDFASEIEKLKSELISTRQRNGVYMSNDMYEEMTAQSESRRIVLDEQAAKIETLETNLRNKVQELFSLNTSFLGVRKDHEGTKSLLDDTKCVLDKTEIVLTATRAALAEETHLRRAHEQTEEKLTEIGGELIGKLNRTVHDVGGLHAKNKRKSDLQSLNRAAWSTSQAQVADVTSMVERRVLEFQDEQLEHIASVSRRMGDFVGEELGKLSATQAFLDEHLGVFVDSRRQMLEQRQRSKDDMDDVLEDIKAIRDSVKEKMGESLRVISHAADKMSADVLQELTSLHGTLHNSYSSLGKDFKSIFEDLVRHMTAQRSEADTLRRQLQSATSAAVLQNASLATRVQDALDEERRQAAEDRQKLMAQIASLLNAQVESQEARMSERASQMQKTMADSSLSLEGAVAHYGQGMETWDEKEGRLLDDVRKSRDQLKLKLKDDWTAASEQSTTIQNTAKSVHAETARLVDERAEDLDAQMEALDDFVGRARSENASHHETHSQSVQALSNTVEQSFGNISAHFKATFDRVKNLGEDMELDAADMQDGLEPLDMHVCQPLANLREAVTSTSLHEYQPTGETPQKTLYTYPTKLPRTKPRGTLMSRINEASPLRDDDGHDDDDDGTELEDSILAPPEVRKMASPRSRARRPSHAASPEANQLSMSLREVSANVGAASMASLTVAGLCFDGRAGAASVPADMAVPIVKRTRASLKKQGAGAALGVAQGRENLPPTADAFSQSSSRRKSPRHK</sequence>
<keyword evidence="5" id="KW-0493">Microtubule</keyword>
<dbReference type="GO" id="GO:0008017">
    <property type="term" value="F:microtubule binding"/>
    <property type="evidence" value="ECO:0007669"/>
    <property type="project" value="InterPro"/>
</dbReference>
<dbReference type="PRINTS" id="PR00380">
    <property type="entry name" value="KINESINHEAVY"/>
</dbReference>
<feature type="compositionally biased region" description="Acidic residues" evidence="16">
    <location>
        <begin position="1042"/>
        <end position="1054"/>
    </location>
</feature>
<keyword evidence="19" id="KW-1185">Reference proteome</keyword>
<feature type="compositionally biased region" description="Polar residues" evidence="16">
    <location>
        <begin position="1000"/>
        <end position="1013"/>
    </location>
</feature>
<feature type="region of interest" description="Disordered" evidence="16">
    <location>
        <begin position="1000"/>
        <end position="1085"/>
    </location>
</feature>
<dbReference type="PROSITE" id="PS50067">
    <property type="entry name" value="KINESIN_MOTOR_2"/>
    <property type="match status" value="1"/>
</dbReference>
<evidence type="ECO:0000256" key="13">
    <source>
        <dbReference type="ARBA" id="ARBA00034704"/>
    </source>
</evidence>
<name>A0A8H4PJ40_9HYPO</name>
<keyword evidence="12" id="KW-0131">Cell cycle</keyword>
<feature type="compositionally biased region" description="Low complexity" evidence="16">
    <location>
        <begin position="1141"/>
        <end position="1151"/>
    </location>
</feature>
<comment type="similarity">
    <text evidence="13">Belongs to the TRAFAC class myosin-kinesin ATPase superfamily. Kinesin family. KIN-5/BimC subfamily.</text>
</comment>
<evidence type="ECO:0000256" key="15">
    <source>
        <dbReference type="SAM" id="Coils"/>
    </source>
</evidence>
<keyword evidence="3" id="KW-0597">Phosphoprotein</keyword>
<evidence type="ECO:0000256" key="4">
    <source>
        <dbReference type="ARBA" id="ARBA00022618"/>
    </source>
</evidence>
<dbReference type="PANTHER" id="PTHR47970:SF12">
    <property type="entry name" value="KINESIN FAMILY MEMBER 11"/>
    <property type="match status" value="1"/>
</dbReference>
<dbReference type="InterPro" id="IPR047241">
    <property type="entry name" value="KIF11-like_kin_motor_dom"/>
</dbReference>
<dbReference type="Gene3D" id="3.40.850.10">
    <property type="entry name" value="Kinesin motor domain"/>
    <property type="match status" value="1"/>
</dbReference>
<dbReference type="Pfam" id="PF00225">
    <property type="entry name" value="Kinesin"/>
    <property type="match status" value="1"/>
</dbReference>
<evidence type="ECO:0000256" key="14">
    <source>
        <dbReference type="PROSITE-ProRule" id="PRU00283"/>
    </source>
</evidence>
<proteinExistence type="inferred from homology"/>
<accession>A0A8H4PJ40</accession>
<dbReference type="SMART" id="SM00129">
    <property type="entry name" value="KISc"/>
    <property type="match status" value="1"/>
</dbReference>
<dbReference type="EMBL" id="JAAVMX010000011">
    <property type="protein sequence ID" value="KAF4504353.1"/>
    <property type="molecule type" value="Genomic_DNA"/>
</dbReference>
<dbReference type="Proteomes" id="UP000557566">
    <property type="component" value="Unassembled WGS sequence"/>
</dbReference>
<evidence type="ECO:0000256" key="5">
    <source>
        <dbReference type="ARBA" id="ARBA00022701"/>
    </source>
</evidence>
<keyword evidence="9 15" id="KW-0175">Coiled coil</keyword>
<dbReference type="GO" id="GO:0072686">
    <property type="term" value="C:mitotic spindle"/>
    <property type="evidence" value="ECO:0007669"/>
    <property type="project" value="TreeGrafter"/>
</dbReference>
<dbReference type="PANTHER" id="PTHR47970">
    <property type="entry name" value="KINESIN-LIKE PROTEIN KIF11"/>
    <property type="match status" value="1"/>
</dbReference>
<keyword evidence="10 14" id="KW-0505">Motor protein</keyword>
<dbReference type="InterPro" id="IPR027417">
    <property type="entry name" value="P-loop_NTPase"/>
</dbReference>